<keyword evidence="8 16" id="KW-0479">Metal-binding</keyword>
<dbReference type="InterPro" id="IPR012340">
    <property type="entry name" value="NA-bd_OB-fold"/>
</dbReference>
<keyword evidence="13 16" id="KW-0648">Protein biosynthesis</keyword>
<feature type="binding site" evidence="16">
    <location>
        <position position="142"/>
    </location>
    <ligand>
        <name>Zn(2+)</name>
        <dbReference type="ChEBI" id="CHEBI:29105"/>
    </ligand>
</feature>
<feature type="region of interest" description="Disordered" evidence="17">
    <location>
        <begin position="546"/>
        <end position="602"/>
    </location>
</feature>
<keyword evidence="14 16" id="KW-0030">Aminoacyl-tRNA synthetase</keyword>
<keyword evidence="10 16" id="KW-0862">Zinc</keyword>
<comment type="caution">
    <text evidence="19">The sequence shown here is derived from an EMBL/GenBank/DDBJ whole genome shotgun (WGS) entry which is preliminary data.</text>
</comment>
<comment type="catalytic activity">
    <reaction evidence="15 16">
        <text>tRNA(Met) + L-methionine + ATP = L-methionyl-tRNA(Met) + AMP + diphosphate</text>
        <dbReference type="Rhea" id="RHEA:13481"/>
        <dbReference type="Rhea" id="RHEA-COMP:9667"/>
        <dbReference type="Rhea" id="RHEA-COMP:9698"/>
        <dbReference type="ChEBI" id="CHEBI:30616"/>
        <dbReference type="ChEBI" id="CHEBI:33019"/>
        <dbReference type="ChEBI" id="CHEBI:57844"/>
        <dbReference type="ChEBI" id="CHEBI:78442"/>
        <dbReference type="ChEBI" id="CHEBI:78530"/>
        <dbReference type="ChEBI" id="CHEBI:456215"/>
        <dbReference type="EC" id="6.1.1.10"/>
    </reaction>
</comment>
<dbReference type="PROSITE" id="PS00178">
    <property type="entry name" value="AA_TRNA_LIGASE_I"/>
    <property type="match status" value="1"/>
</dbReference>
<dbReference type="OrthoDB" id="9810191at2"/>
<dbReference type="Gene3D" id="2.40.50.140">
    <property type="entry name" value="Nucleic acid-binding proteins"/>
    <property type="match status" value="1"/>
</dbReference>
<dbReference type="InterPro" id="IPR029038">
    <property type="entry name" value="MetRS_Zn"/>
</dbReference>
<dbReference type="SUPFAM" id="SSF57770">
    <property type="entry name" value="Methionyl-tRNA synthetase (MetRS), Zn-domain"/>
    <property type="match status" value="1"/>
</dbReference>
<feature type="compositionally biased region" description="Low complexity" evidence="17">
    <location>
        <begin position="573"/>
        <end position="587"/>
    </location>
</feature>
<dbReference type="NCBIfam" id="NF001100">
    <property type="entry name" value="PRK00133.1"/>
    <property type="match status" value="1"/>
</dbReference>
<feature type="domain" description="TRNA-binding" evidence="18">
    <location>
        <begin position="607"/>
        <end position="709"/>
    </location>
</feature>
<dbReference type="GO" id="GO:0000049">
    <property type="term" value="F:tRNA binding"/>
    <property type="evidence" value="ECO:0007669"/>
    <property type="project" value="UniProtKB-UniRule"/>
</dbReference>
<dbReference type="InterPro" id="IPR041872">
    <property type="entry name" value="Anticodon_Met"/>
</dbReference>
<evidence type="ECO:0000256" key="1">
    <source>
        <dbReference type="ARBA" id="ARBA00003314"/>
    </source>
</evidence>
<sequence>MRQILVTHALPYANGPLHLGHMVGYVQTDIWVRFQRMCGHEVHFVAGEDAHGTPIMLAAEKAGVAPEAFVAEIKTSHEADFRDFSVIHDCYHSTHSPETQRYSELIWSRLKERGVIAARTIQQLYDPTREMFLPDRYIKGECPNCGSPDQYGDNCEVCGKAYSPTDLKNPRSVVSGATPVMRDSEHYFFELGKFQGFLEGWLSQGGDAEVAQPSVVAKLKEWFAAGLKDWDVSRDAPYFGFAIPGTTGKFFYVWLDAPIGYMGSFARWCEQQNLDFGHWWNAGSTTELHHFIGKDIVNFHGLFWPAMLEGSGHRTPTKLHVNGYLTVNGAKMSKSRGTFIKARSYLKHLDSDYLRYYFAAKLGSGVDDLDLDLADFKARIDSDIVGKYVNIASRCAGFVHKLFGGRLADQLHDDALFKDFAEEADRLRGLFEAGDYAAAVREIMLMADDANAEIQRLAPWTMAKDSERATELHRVCTSFLNAFRQITIYLKPLLPKIAAQAELFLGVAPLQWADAATPLLDHPINAYQPLALRIEQKAIDAMLAEEAPPANETSISTRAAGGEGQDEGGAGKAGVAKSAKSAPSPGATAPPSPASGGAENNTISIDDFTKVELRIARIETADHVEGADKLLRLTLDLGELGKRQVFAGIKSAYAPETLVGRLTICVANLAPRKMKFGMSEGMVLAASAEGGAPFLLSPDSGAQPGMRVK</sequence>
<evidence type="ECO:0000256" key="6">
    <source>
        <dbReference type="ARBA" id="ARBA00022555"/>
    </source>
</evidence>
<dbReference type="Gene3D" id="3.40.50.620">
    <property type="entry name" value="HUPs"/>
    <property type="match status" value="1"/>
</dbReference>
<dbReference type="NCBIfam" id="TIGR00399">
    <property type="entry name" value="metG_C_term"/>
    <property type="match status" value="1"/>
</dbReference>
<dbReference type="InterPro" id="IPR014729">
    <property type="entry name" value="Rossmann-like_a/b/a_fold"/>
</dbReference>
<feature type="binding site" evidence="16">
    <location>
        <position position="155"/>
    </location>
    <ligand>
        <name>Zn(2+)</name>
        <dbReference type="ChEBI" id="CHEBI:29105"/>
    </ligand>
</feature>
<keyword evidence="11 16" id="KW-0067">ATP-binding</keyword>
<dbReference type="CDD" id="cd02800">
    <property type="entry name" value="tRNA_bind_EcMetRS_like"/>
    <property type="match status" value="1"/>
</dbReference>
<feature type="short sequence motif" description="'HIGH' region" evidence="16">
    <location>
        <begin position="11"/>
        <end position="21"/>
    </location>
</feature>
<dbReference type="InterPro" id="IPR002547">
    <property type="entry name" value="tRNA-bd_dom"/>
</dbReference>
<proteinExistence type="inferred from homology"/>
<dbReference type="Gene3D" id="1.10.730.10">
    <property type="entry name" value="Isoleucyl-tRNA Synthetase, Domain 1"/>
    <property type="match status" value="1"/>
</dbReference>
<dbReference type="AlphaFoldDB" id="I7ZDB2"/>
<dbReference type="InterPro" id="IPR014758">
    <property type="entry name" value="Met-tRNA_synth"/>
</dbReference>
<feature type="binding site" evidence="16">
    <location>
        <position position="158"/>
    </location>
    <ligand>
        <name>Zn(2+)</name>
        <dbReference type="ChEBI" id="CHEBI:29105"/>
    </ligand>
</feature>
<evidence type="ECO:0000256" key="17">
    <source>
        <dbReference type="SAM" id="MobiDB-lite"/>
    </source>
</evidence>
<evidence type="ECO:0000256" key="5">
    <source>
        <dbReference type="ARBA" id="ARBA00022490"/>
    </source>
</evidence>
<dbReference type="InterPro" id="IPR015413">
    <property type="entry name" value="Methionyl/Leucyl_tRNA_Synth"/>
</dbReference>
<evidence type="ECO:0000256" key="13">
    <source>
        <dbReference type="ARBA" id="ARBA00022917"/>
    </source>
</evidence>
<comment type="subunit">
    <text evidence="4 16">Homodimer.</text>
</comment>
<dbReference type="GO" id="GO:0046872">
    <property type="term" value="F:metal ion binding"/>
    <property type="evidence" value="ECO:0007669"/>
    <property type="project" value="UniProtKB-KW"/>
</dbReference>
<dbReference type="Pfam" id="PF01588">
    <property type="entry name" value="tRNA_bind"/>
    <property type="match status" value="1"/>
</dbReference>
<evidence type="ECO:0000256" key="7">
    <source>
        <dbReference type="ARBA" id="ARBA00022598"/>
    </source>
</evidence>
<dbReference type="SUPFAM" id="SSF47323">
    <property type="entry name" value="Anticodon-binding domain of a subclass of class I aminoacyl-tRNA synthetases"/>
    <property type="match status" value="1"/>
</dbReference>
<gene>
    <name evidence="16" type="primary">metG</name>
    <name evidence="19" type="ORF">WQQ_32590</name>
</gene>
<comment type="function">
    <text evidence="1 16">Is required not only for elongation of protein synthesis but also for the initiation of all mRNA translation through initiator tRNA(fMet) aminoacylation.</text>
</comment>
<dbReference type="InterPro" id="IPR009080">
    <property type="entry name" value="tRNAsynth_Ia_anticodon-bd"/>
</dbReference>
<comment type="similarity">
    <text evidence="3 16">Belongs to the class-I aminoacyl-tRNA synthetase family. MetG type 1 subfamily.</text>
</comment>
<dbReference type="HAMAP" id="MF_00098">
    <property type="entry name" value="Met_tRNA_synth_type1"/>
    <property type="match status" value="1"/>
</dbReference>
<dbReference type="PANTHER" id="PTHR45765">
    <property type="entry name" value="METHIONINE--TRNA LIGASE"/>
    <property type="match status" value="1"/>
</dbReference>
<dbReference type="InterPro" id="IPR033911">
    <property type="entry name" value="MetRS_core"/>
</dbReference>
<dbReference type="InterPro" id="IPR023458">
    <property type="entry name" value="Met-tRNA_ligase_1"/>
</dbReference>
<dbReference type="STRING" id="1172194.WQQ_32590"/>
<dbReference type="SUPFAM" id="SSF52374">
    <property type="entry name" value="Nucleotidylyl transferase"/>
    <property type="match status" value="1"/>
</dbReference>
<dbReference type="GO" id="GO:0005524">
    <property type="term" value="F:ATP binding"/>
    <property type="evidence" value="ECO:0007669"/>
    <property type="project" value="UniProtKB-UniRule"/>
</dbReference>
<dbReference type="Proteomes" id="UP000003704">
    <property type="component" value="Unassembled WGS sequence"/>
</dbReference>
<evidence type="ECO:0000256" key="8">
    <source>
        <dbReference type="ARBA" id="ARBA00022723"/>
    </source>
</evidence>
<dbReference type="EMBL" id="AKGD01000002">
    <property type="protein sequence ID" value="EIT69677.1"/>
    <property type="molecule type" value="Genomic_DNA"/>
</dbReference>
<feature type="short sequence motif" description="'KMSKS' region" evidence="16">
    <location>
        <begin position="331"/>
        <end position="335"/>
    </location>
</feature>
<dbReference type="InterPro" id="IPR004495">
    <property type="entry name" value="Met-tRNA-synth_bsu_C"/>
</dbReference>
<evidence type="ECO:0000256" key="15">
    <source>
        <dbReference type="ARBA" id="ARBA00047364"/>
    </source>
</evidence>
<dbReference type="PRINTS" id="PR01041">
    <property type="entry name" value="TRNASYNTHMET"/>
</dbReference>
<keyword evidence="5 16" id="KW-0963">Cytoplasm</keyword>
<dbReference type="PANTHER" id="PTHR45765:SF1">
    <property type="entry name" value="METHIONINE--TRNA LIGASE, CYTOPLASMIC"/>
    <property type="match status" value="1"/>
</dbReference>
<organism evidence="19 20">
    <name type="scientific">Hydrocarboniphaga effusa AP103</name>
    <dbReference type="NCBI Taxonomy" id="1172194"/>
    <lineage>
        <taxon>Bacteria</taxon>
        <taxon>Pseudomonadati</taxon>
        <taxon>Pseudomonadota</taxon>
        <taxon>Gammaproteobacteria</taxon>
        <taxon>Nevskiales</taxon>
        <taxon>Nevskiaceae</taxon>
        <taxon>Hydrocarboniphaga</taxon>
    </lineage>
</organism>
<dbReference type="GO" id="GO:0004825">
    <property type="term" value="F:methionine-tRNA ligase activity"/>
    <property type="evidence" value="ECO:0007669"/>
    <property type="project" value="UniProtKB-UniRule"/>
</dbReference>
<protein>
    <recommendedName>
        <fullName evidence="16">Methionine--tRNA ligase</fullName>
        <ecNumber evidence="16">6.1.1.10</ecNumber>
    </recommendedName>
    <alternativeName>
        <fullName evidence="16">Methionyl-tRNA synthetase</fullName>
        <shortName evidence="16">MetRS</shortName>
    </alternativeName>
</protein>
<dbReference type="SUPFAM" id="SSF50249">
    <property type="entry name" value="Nucleic acid-binding proteins"/>
    <property type="match status" value="1"/>
</dbReference>
<evidence type="ECO:0000256" key="3">
    <source>
        <dbReference type="ARBA" id="ARBA00008258"/>
    </source>
</evidence>
<evidence type="ECO:0000256" key="11">
    <source>
        <dbReference type="ARBA" id="ARBA00022840"/>
    </source>
</evidence>
<dbReference type="PATRIC" id="fig|1172194.4.peg.3159"/>
<dbReference type="Gene3D" id="2.20.28.20">
    <property type="entry name" value="Methionyl-tRNA synthetase, Zn-domain"/>
    <property type="match status" value="1"/>
</dbReference>
<dbReference type="InterPro" id="IPR001412">
    <property type="entry name" value="aa-tRNA-synth_I_CS"/>
</dbReference>
<dbReference type="GO" id="GO:0006431">
    <property type="term" value="P:methionyl-tRNA aminoacylation"/>
    <property type="evidence" value="ECO:0007669"/>
    <property type="project" value="UniProtKB-UniRule"/>
</dbReference>
<evidence type="ECO:0000256" key="2">
    <source>
        <dbReference type="ARBA" id="ARBA00004496"/>
    </source>
</evidence>
<accession>I7ZDB2</accession>
<evidence type="ECO:0000256" key="9">
    <source>
        <dbReference type="ARBA" id="ARBA00022741"/>
    </source>
</evidence>
<feature type="binding site" evidence="16">
    <location>
        <position position="145"/>
    </location>
    <ligand>
        <name>Zn(2+)</name>
        <dbReference type="ChEBI" id="CHEBI:29105"/>
    </ligand>
</feature>
<keyword evidence="20" id="KW-1185">Reference proteome</keyword>
<dbReference type="NCBIfam" id="TIGR00398">
    <property type="entry name" value="metG"/>
    <property type="match status" value="1"/>
</dbReference>
<reference evidence="19 20" key="1">
    <citation type="journal article" date="2012" name="J. Bacteriol.">
        <title>Genome Sequence of n-Alkane-Degrading Hydrocarboniphaga effusa Strain AP103T (ATCC BAA-332T).</title>
        <authorList>
            <person name="Chang H.K."/>
            <person name="Zylstra G.J."/>
            <person name="Chae J.C."/>
        </authorList>
    </citation>
    <scope>NUCLEOTIDE SEQUENCE [LARGE SCALE GENOMIC DNA]</scope>
    <source>
        <strain evidence="19 20">AP103</strain>
    </source>
</reference>
<keyword evidence="9 16" id="KW-0547">Nucleotide-binding</keyword>
<evidence type="ECO:0000313" key="19">
    <source>
        <dbReference type="EMBL" id="EIT69677.1"/>
    </source>
</evidence>
<dbReference type="CDD" id="cd00814">
    <property type="entry name" value="MetRS_core"/>
    <property type="match status" value="1"/>
</dbReference>
<dbReference type="FunFam" id="2.40.50.140:FF:000042">
    <property type="entry name" value="Methionine--tRNA ligase"/>
    <property type="match status" value="1"/>
</dbReference>
<evidence type="ECO:0000256" key="14">
    <source>
        <dbReference type="ARBA" id="ARBA00023146"/>
    </source>
</evidence>
<dbReference type="EC" id="6.1.1.10" evidence="16"/>
<evidence type="ECO:0000313" key="20">
    <source>
        <dbReference type="Proteomes" id="UP000003704"/>
    </source>
</evidence>
<dbReference type="GO" id="GO:0005829">
    <property type="term" value="C:cytosol"/>
    <property type="evidence" value="ECO:0007669"/>
    <property type="project" value="TreeGrafter"/>
</dbReference>
<evidence type="ECO:0000256" key="16">
    <source>
        <dbReference type="HAMAP-Rule" id="MF_00098"/>
    </source>
</evidence>
<dbReference type="FunFam" id="2.20.28.20:FF:000001">
    <property type="entry name" value="Methionine--tRNA ligase"/>
    <property type="match status" value="1"/>
</dbReference>
<evidence type="ECO:0000256" key="10">
    <source>
        <dbReference type="ARBA" id="ARBA00022833"/>
    </source>
</evidence>
<dbReference type="CDD" id="cd07957">
    <property type="entry name" value="Anticodon_Ia_Met"/>
    <property type="match status" value="1"/>
</dbReference>
<keyword evidence="6 16" id="KW-0820">tRNA-binding</keyword>
<keyword evidence="7 16" id="KW-0436">Ligase</keyword>
<dbReference type="PROSITE" id="PS50886">
    <property type="entry name" value="TRBD"/>
    <property type="match status" value="1"/>
</dbReference>
<keyword evidence="12 16" id="KW-0694">RNA-binding</keyword>
<comment type="subcellular location">
    <subcellularLocation>
        <location evidence="2 16">Cytoplasm</location>
    </subcellularLocation>
</comment>
<evidence type="ECO:0000259" key="18">
    <source>
        <dbReference type="PROSITE" id="PS50886"/>
    </source>
</evidence>
<evidence type="ECO:0000256" key="12">
    <source>
        <dbReference type="ARBA" id="ARBA00022884"/>
    </source>
</evidence>
<evidence type="ECO:0000256" key="4">
    <source>
        <dbReference type="ARBA" id="ARBA00011738"/>
    </source>
</evidence>
<comment type="cofactor">
    <cofactor evidence="16">
        <name>Zn(2+)</name>
        <dbReference type="ChEBI" id="CHEBI:29105"/>
    </cofactor>
    <text evidence="16">Binds 1 zinc ion per subunit.</text>
</comment>
<feature type="compositionally biased region" description="Gly residues" evidence="17">
    <location>
        <begin position="561"/>
        <end position="572"/>
    </location>
</feature>
<dbReference type="Pfam" id="PF09334">
    <property type="entry name" value="tRNA-synt_1g"/>
    <property type="match status" value="1"/>
</dbReference>
<name>I7ZDB2_9GAMM</name>
<feature type="binding site" evidence="16">
    <location>
        <position position="334"/>
    </location>
    <ligand>
        <name>ATP</name>
        <dbReference type="ChEBI" id="CHEBI:30616"/>
    </ligand>
</feature>